<dbReference type="Gene3D" id="3.40.1350.10">
    <property type="match status" value="1"/>
</dbReference>
<feature type="compositionally biased region" description="Low complexity" evidence="4">
    <location>
        <begin position="354"/>
        <end position="370"/>
    </location>
</feature>
<dbReference type="EMBL" id="KZ999101">
    <property type="protein sequence ID" value="RKO85413.1"/>
    <property type="molecule type" value="Genomic_DNA"/>
</dbReference>
<dbReference type="InterPro" id="IPR006676">
    <property type="entry name" value="tRNA_splic"/>
</dbReference>
<dbReference type="GO" id="GO:0000213">
    <property type="term" value="F:tRNA-intron lyase activity"/>
    <property type="evidence" value="ECO:0007669"/>
    <property type="project" value="UniProtKB-EC"/>
</dbReference>
<evidence type="ECO:0000256" key="4">
    <source>
        <dbReference type="SAM" id="MobiDB-lite"/>
    </source>
</evidence>
<feature type="domain" description="tRNA intron endonuclease catalytic" evidence="5">
    <location>
        <begin position="637"/>
        <end position="664"/>
    </location>
</feature>
<reference evidence="7" key="1">
    <citation type="journal article" date="2018" name="Nat. Microbiol.">
        <title>Leveraging single-cell genomics to expand the fungal tree of life.</title>
        <authorList>
            <person name="Ahrendt S.R."/>
            <person name="Quandt C.A."/>
            <person name="Ciobanu D."/>
            <person name="Clum A."/>
            <person name="Salamov A."/>
            <person name="Andreopoulos B."/>
            <person name="Cheng J.F."/>
            <person name="Woyke T."/>
            <person name="Pelin A."/>
            <person name="Henrissat B."/>
            <person name="Reynolds N.K."/>
            <person name="Benny G.L."/>
            <person name="Smith M.E."/>
            <person name="James T.Y."/>
            <person name="Grigoriev I.V."/>
        </authorList>
    </citation>
    <scope>NUCLEOTIDE SEQUENCE [LARGE SCALE GENOMIC DNA]</scope>
</reference>
<dbReference type="InterPro" id="IPR011856">
    <property type="entry name" value="tRNA_endonuc-like_dom_sf"/>
</dbReference>
<feature type="compositionally biased region" description="Polar residues" evidence="4">
    <location>
        <begin position="303"/>
        <end position="314"/>
    </location>
</feature>
<dbReference type="PANTHER" id="PTHR21227">
    <property type="entry name" value="TRNA-SPLICING ENDONUCLEASE SUBUNIT SEN2"/>
    <property type="match status" value="1"/>
</dbReference>
<dbReference type="EC" id="4.6.1.16" evidence="2"/>
<comment type="catalytic activity">
    <reaction evidence="3">
        <text>pretRNA = a 3'-half-tRNA molecule with a 5'-OH end + a 5'-half-tRNA molecule with a 2',3'-cyclic phosphate end + an intron with a 2',3'-cyclic phosphate and a 5'-hydroxyl terminus.</text>
        <dbReference type="EC" id="4.6.1.16"/>
    </reaction>
</comment>
<keyword evidence="7" id="KW-1185">Reference proteome</keyword>
<sequence length="665" mass="72139">MKRAANSLCPLPPAAAFKTKSAFQPDPIAEQIEPLGRFVSVAKQAILAPFIADALSARAAAESSARQARAARHEAARLRRIAQEALNMPALHPAPDTPKPLDPEMQPHDEEACIEPRSPSAHSEESFTEYVHRPLVVDRYAYSGVAYTCPPASGARVHGETVFPQTPCPDATVKAIYIKAREYIENEKSRNQLIHKLNGYFRSNLAYKKDIIKAVLDANLAPPPLKNGHVYATPEYAYRSTTSVMLETVYIFSALVKKMVSSRRNLLRALVLLAAPSAVGSEGPDPEGVESVVRSLGGMKACGQQNHQHPSSPSIPLKSSFEMSTETPAAAGLPATFSNPTPPSAVPLNLAEQAAHPAAPSDTSPAPSAATQKKRPRKSDRHLFTNPLPLVLSPPTTHWSLSAFVSCLLYAPAWTRRANAKPYDGVIVGDAAFVWILQDSSAEPAPTPPDRGNLETRPWRSVLTTIPVGGGPHAVGLGLWRGGFFGKANLSRGDPTWWTRRSGLGEEGESLATKRRAERTAERRRQMLLEAAEATVSNLSDPLPSSVLGPALWPGRWDLPKEDPERFQLMQEEAYFLAHGLGCLAVRKDEGGAEIDAHELWKLFRSRALSQLAPAGSPISVAPTPSGLSLPRLATDFAIRYAVFHHYRSRGWVVKSGIKFGTDFG</sequence>
<comment type="similarity">
    <text evidence="1">Belongs to the tRNA-intron endonuclease family.</text>
</comment>
<dbReference type="Pfam" id="PF01974">
    <property type="entry name" value="tRNA_int_endo"/>
    <property type="match status" value="1"/>
</dbReference>
<dbReference type="GO" id="GO:0000379">
    <property type="term" value="P:tRNA-type intron splice site recognition and cleavage"/>
    <property type="evidence" value="ECO:0007669"/>
    <property type="project" value="TreeGrafter"/>
</dbReference>
<evidence type="ECO:0000259" key="5">
    <source>
        <dbReference type="Pfam" id="PF01974"/>
    </source>
</evidence>
<evidence type="ECO:0000256" key="2">
    <source>
        <dbReference type="ARBA" id="ARBA00012573"/>
    </source>
</evidence>
<feature type="region of interest" description="Disordered" evidence="4">
    <location>
        <begin position="301"/>
        <end position="323"/>
    </location>
</feature>
<dbReference type="AlphaFoldDB" id="A0A4P9W2L5"/>
<dbReference type="CDD" id="cd22363">
    <property type="entry name" value="tRNA-intron_lyase_C"/>
    <property type="match status" value="1"/>
</dbReference>
<evidence type="ECO:0000313" key="6">
    <source>
        <dbReference type="EMBL" id="RKO85413.1"/>
    </source>
</evidence>
<protein>
    <recommendedName>
        <fullName evidence="2">tRNA-intron lyase</fullName>
        <ecNumber evidence="2">4.6.1.16</ecNumber>
    </recommendedName>
</protein>
<name>A0A4P9W2L5_9FUNG</name>
<dbReference type="GO" id="GO:0000214">
    <property type="term" value="C:tRNA-intron endonuclease complex"/>
    <property type="evidence" value="ECO:0007669"/>
    <property type="project" value="TreeGrafter"/>
</dbReference>
<feature type="region of interest" description="Disordered" evidence="4">
    <location>
        <begin position="353"/>
        <end position="382"/>
    </location>
</feature>
<organism evidence="6 7">
    <name type="scientific">Blyttiomyces helicus</name>
    <dbReference type="NCBI Taxonomy" id="388810"/>
    <lineage>
        <taxon>Eukaryota</taxon>
        <taxon>Fungi</taxon>
        <taxon>Fungi incertae sedis</taxon>
        <taxon>Chytridiomycota</taxon>
        <taxon>Chytridiomycota incertae sedis</taxon>
        <taxon>Chytridiomycetes</taxon>
        <taxon>Chytridiomycetes incertae sedis</taxon>
        <taxon>Blyttiomyces</taxon>
    </lineage>
</organism>
<dbReference type="GO" id="GO:0003676">
    <property type="term" value="F:nucleic acid binding"/>
    <property type="evidence" value="ECO:0007669"/>
    <property type="project" value="InterPro"/>
</dbReference>
<dbReference type="PANTHER" id="PTHR21227:SF0">
    <property type="entry name" value="TRNA-SPLICING ENDONUCLEASE SUBUNIT SEN2"/>
    <property type="match status" value="1"/>
</dbReference>
<accession>A0A4P9W2L5</accession>
<gene>
    <name evidence="6" type="ORF">BDK51DRAFT_52009</name>
</gene>
<dbReference type="InterPro" id="IPR036167">
    <property type="entry name" value="tRNA_intron_Endo_cat-like_sf"/>
</dbReference>
<dbReference type="GO" id="GO:0005737">
    <property type="term" value="C:cytoplasm"/>
    <property type="evidence" value="ECO:0007669"/>
    <property type="project" value="TreeGrafter"/>
</dbReference>
<evidence type="ECO:0000256" key="1">
    <source>
        <dbReference type="ARBA" id="ARBA00008078"/>
    </source>
</evidence>
<dbReference type="InterPro" id="IPR006677">
    <property type="entry name" value="tRNA_intron_Endonuc_cat-like"/>
</dbReference>
<evidence type="ECO:0000313" key="7">
    <source>
        <dbReference type="Proteomes" id="UP000269721"/>
    </source>
</evidence>
<dbReference type="OrthoDB" id="406634at2759"/>
<dbReference type="Proteomes" id="UP000269721">
    <property type="component" value="Unassembled WGS sequence"/>
</dbReference>
<proteinExistence type="inferred from homology"/>
<evidence type="ECO:0000256" key="3">
    <source>
        <dbReference type="ARBA" id="ARBA00034031"/>
    </source>
</evidence>
<dbReference type="SUPFAM" id="SSF53032">
    <property type="entry name" value="tRNA-intron endonuclease catalytic domain-like"/>
    <property type="match status" value="1"/>
</dbReference>